<dbReference type="SMART" id="SM00060">
    <property type="entry name" value="FN3"/>
    <property type="match status" value="1"/>
</dbReference>
<dbReference type="SUPFAM" id="SSF49384">
    <property type="entry name" value="Carbohydrate-binding domain"/>
    <property type="match status" value="1"/>
</dbReference>
<protein>
    <submittedName>
        <fullName evidence="8">Lysophospholipase L1-like esterase</fullName>
    </submittedName>
</protein>
<dbReference type="InterPro" id="IPR001919">
    <property type="entry name" value="CBD2"/>
</dbReference>
<dbReference type="SMART" id="SM00637">
    <property type="entry name" value="CBD_II"/>
    <property type="match status" value="1"/>
</dbReference>
<dbReference type="InterPro" id="IPR013830">
    <property type="entry name" value="SGNH_hydro"/>
</dbReference>
<dbReference type="GO" id="GO:0004553">
    <property type="term" value="F:hydrolase activity, hydrolyzing O-glycosyl compounds"/>
    <property type="evidence" value="ECO:0007669"/>
    <property type="project" value="InterPro"/>
</dbReference>
<dbReference type="CDD" id="cd01833">
    <property type="entry name" value="XynB_like"/>
    <property type="match status" value="1"/>
</dbReference>
<dbReference type="InterPro" id="IPR008965">
    <property type="entry name" value="CBM2/CBM3_carb-bd_dom_sf"/>
</dbReference>
<dbReference type="InterPro" id="IPR003961">
    <property type="entry name" value="FN3_dom"/>
</dbReference>
<dbReference type="InterPro" id="IPR013783">
    <property type="entry name" value="Ig-like_fold"/>
</dbReference>
<reference evidence="8 9" key="1">
    <citation type="submission" date="2020-07" db="EMBL/GenBank/DDBJ databases">
        <title>Genomic Encyclopedia of Type Strains, Phase IV (KMG-IV): sequencing the most valuable type-strain genomes for metagenomic binning, comparative biology and taxonomic classification.</title>
        <authorList>
            <person name="Goeker M."/>
        </authorList>
    </citation>
    <scope>NUCLEOTIDE SEQUENCE [LARGE SCALE GENOMIC DNA]</scope>
    <source>
        <strain evidence="8 9">DSM 45533</strain>
    </source>
</reference>
<feature type="compositionally biased region" description="Low complexity" evidence="4">
    <location>
        <begin position="228"/>
        <end position="238"/>
    </location>
</feature>
<dbReference type="Proteomes" id="UP000530928">
    <property type="component" value="Unassembled WGS sequence"/>
</dbReference>
<evidence type="ECO:0000259" key="6">
    <source>
        <dbReference type="PROSITE" id="PS50853"/>
    </source>
</evidence>
<keyword evidence="1" id="KW-0119">Carbohydrate metabolism</keyword>
<dbReference type="Gene3D" id="2.60.40.10">
    <property type="entry name" value="Immunoglobulins"/>
    <property type="match status" value="1"/>
</dbReference>
<dbReference type="EMBL" id="JACDUR010000003">
    <property type="protein sequence ID" value="MBA2892011.1"/>
    <property type="molecule type" value="Genomic_DNA"/>
</dbReference>
<dbReference type="GO" id="GO:0004622">
    <property type="term" value="F:phosphatidylcholine lysophospholipase activity"/>
    <property type="evidence" value="ECO:0007669"/>
    <property type="project" value="TreeGrafter"/>
</dbReference>
<name>A0A7W0CIU9_9ACTN</name>
<dbReference type="Pfam" id="PF13472">
    <property type="entry name" value="Lipase_GDSL_2"/>
    <property type="match status" value="1"/>
</dbReference>
<feature type="signal peptide" evidence="5">
    <location>
        <begin position="1"/>
        <end position="26"/>
    </location>
</feature>
<dbReference type="InterPro" id="IPR036514">
    <property type="entry name" value="SGNH_hydro_sf"/>
</dbReference>
<evidence type="ECO:0000313" key="9">
    <source>
        <dbReference type="Proteomes" id="UP000530928"/>
    </source>
</evidence>
<keyword evidence="2" id="KW-0326">Glycosidase</keyword>
<organism evidence="8 9">
    <name type="scientific">Nonomuraea soli</name>
    <dbReference type="NCBI Taxonomy" id="1032476"/>
    <lineage>
        <taxon>Bacteria</taxon>
        <taxon>Bacillati</taxon>
        <taxon>Actinomycetota</taxon>
        <taxon>Actinomycetes</taxon>
        <taxon>Streptosporangiales</taxon>
        <taxon>Streptosporangiaceae</taxon>
        <taxon>Nonomuraea</taxon>
    </lineage>
</organism>
<feature type="chain" id="PRO_5030589090" evidence="5">
    <location>
        <begin position="27"/>
        <end position="437"/>
    </location>
</feature>
<evidence type="ECO:0000259" key="7">
    <source>
        <dbReference type="PROSITE" id="PS51173"/>
    </source>
</evidence>
<evidence type="ECO:0000256" key="1">
    <source>
        <dbReference type="ARBA" id="ARBA00023277"/>
    </source>
</evidence>
<evidence type="ECO:0000256" key="4">
    <source>
        <dbReference type="SAM" id="MobiDB-lite"/>
    </source>
</evidence>
<dbReference type="SUPFAM" id="SSF52266">
    <property type="entry name" value="SGNH hydrolase"/>
    <property type="match status" value="1"/>
</dbReference>
<feature type="compositionally biased region" description="Low complexity" evidence="4">
    <location>
        <begin position="247"/>
        <end position="260"/>
    </location>
</feature>
<feature type="domain" description="Fibronectin type-III" evidence="6">
    <location>
        <begin position="241"/>
        <end position="332"/>
    </location>
</feature>
<dbReference type="PROSITE" id="PS50853">
    <property type="entry name" value="FN3"/>
    <property type="match status" value="1"/>
</dbReference>
<dbReference type="GO" id="GO:0000272">
    <property type="term" value="P:polysaccharide catabolic process"/>
    <property type="evidence" value="ECO:0007669"/>
    <property type="project" value="UniProtKB-KW"/>
</dbReference>
<dbReference type="InterPro" id="IPR051532">
    <property type="entry name" value="Ester_Hydrolysis_Enzymes"/>
</dbReference>
<comment type="caution">
    <text evidence="8">The sequence shown here is derived from an EMBL/GenBank/DDBJ whole genome shotgun (WGS) entry which is preliminary data.</text>
</comment>
<dbReference type="AlphaFoldDB" id="A0A7W0CIU9"/>
<dbReference type="Pfam" id="PF00553">
    <property type="entry name" value="CBM_2"/>
    <property type="match status" value="1"/>
</dbReference>
<evidence type="ECO:0000313" key="8">
    <source>
        <dbReference type="EMBL" id="MBA2892011.1"/>
    </source>
</evidence>
<dbReference type="PROSITE" id="PS51173">
    <property type="entry name" value="CBM2"/>
    <property type="match status" value="1"/>
</dbReference>
<evidence type="ECO:0000256" key="3">
    <source>
        <dbReference type="ARBA" id="ARBA00023326"/>
    </source>
</evidence>
<dbReference type="Gene3D" id="2.60.40.290">
    <property type="match status" value="1"/>
</dbReference>
<keyword evidence="2" id="KW-0378">Hydrolase</keyword>
<feature type="region of interest" description="Disordered" evidence="4">
    <location>
        <begin position="228"/>
        <end position="265"/>
    </location>
</feature>
<dbReference type="Gene3D" id="3.40.50.1110">
    <property type="entry name" value="SGNH hydrolase"/>
    <property type="match status" value="1"/>
</dbReference>
<dbReference type="PANTHER" id="PTHR30383">
    <property type="entry name" value="THIOESTERASE 1/PROTEASE 1/LYSOPHOSPHOLIPASE L1"/>
    <property type="match status" value="1"/>
</dbReference>
<sequence length="437" mass="44607">MRTRALVLPLLSAILATLLYATPAHAAPVRIMPLGDSITGSPGCWRALLWNRLQSTGHTNIDFVGTLPAQGCGVAHDGDNEGHGGYLATNIAAQNQLVPWLAATTPDIVMMHLGTNDVWSNIPPATILGAFTTLVGQMRASNPSMKILVAKIIPMNPSQCSDCAQRAVNFNAAVPAWAAANTTAQSPITVVDQWTGFSTSADTYDGVHPNAAGDQKISDRWYPALTAALGGGTTDTTPPTTPGSPMASSLSSTGATLTWTPSTDSGGSGLAGYDVYRELGGTDQLLGSTTTPSLTLTGLTPATAYQAYVRARDGAGNLSQPSGLGAFTTQPGGTGGGCTAAATVQTQWGTGYVVQPVTVANSGTSTLNGWTVTFTLPAGHAVTGYWNAAVTVSGQTVTARNLAYNGTVAPGQSTSFGFQASRPGGNSQLPTGYACAA</sequence>
<dbReference type="SUPFAM" id="SSF49265">
    <property type="entry name" value="Fibronectin type III"/>
    <property type="match status" value="1"/>
</dbReference>
<dbReference type="GO" id="GO:0030247">
    <property type="term" value="F:polysaccharide binding"/>
    <property type="evidence" value="ECO:0007669"/>
    <property type="project" value="UniProtKB-UniRule"/>
</dbReference>
<evidence type="ECO:0000256" key="2">
    <source>
        <dbReference type="ARBA" id="ARBA00023295"/>
    </source>
</evidence>
<accession>A0A7W0CIU9</accession>
<keyword evidence="5" id="KW-0732">Signal</keyword>
<dbReference type="PANTHER" id="PTHR30383:SF2">
    <property type="entry name" value="CELLULOSE-BINDING PROTEIN"/>
    <property type="match status" value="1"/>
</dbReference>
<dbReference type="InterPro" id="IPR012291">
    <property type="entry name" value="CBM2_carb-bd_dom_sf"/>
</dbReference>
<feature type="domain" description="CBM2" evidence="7">
    <location>
        <begin position="331"/>
        <end position="437"/>
    </location>
</feature>
<dbReference type="RefSeq" id="WP_181610749.1">
    <property type="nucleotide sequence ID" value="NZ_BAABAM010000002.1"/>
</dbReference>
<proteinExistence type="predicted"/>
<keyword evidence="9" id="KW-1185">Reference proteome</keyword>
<gene>
    <name evidence="8" type="ORF">HNR30_003352</name>
</gene>
<dbReference type="InterPro" id="IPR036116">
    <property type="entry name" value="FN3_sf"/>
</dbReference>
<dbReference type="Pfam" id="PF00041">
    <property type="entry name" value="fn3"/>
    <property type="match status" value="1"/>
</dbReference>
<evidence type="ECO:0000256" key="5">
    <source>
        <dbReference type="SAM" id="SignalP"/>
    </source>
</evidence>
<dbReference type="CDD" id="cd00063">
    <property type="entry name" value="FN3"/>
    <property type="match status" value="1"/>
</dbReference>
<keyword evidence="3" id="KW-0624">Polysaccharide degradation</keyword>